<dbReference type="Pfam" id="PF06985">
    <property type="entry name" value="HET"/>
    <property type="match status" value="1"/>
</dbReference>
<name>A0A9Q8VAX9_9HYPO</name>
<dbReference type="InterPro" id="IPR010730">
    <property type="entry name" value="HET"/>
</dbReference>
<proteinExistence type="predicted"/>
<dbReference type="Proteomes" id="UP000829364">
    <property type="component" value="Chromosome 3"/>
</dbReference>
<dbReference type="PANTHER" id="PTHR33112">
    <property type="entry name" value="DOMAIN PROTEIN, PUTATIVE-RELATED"/>
    <property type="match status" value="1"/>
</dbReference>
<dbReference type="EMBL" id="CP086356">
    <property type="protein sequence ID" value="UNI18319.1"/>
    <property type="molecule type" value="Genomic_DNA"/>
</dbReference>
<feature type="region of interest" description="Disordered" evidence="1">
    <location>
        <begin position="1"/>
        <end position="36"/>
    </location>
</feature>
<evidence type="ECO:0000313" key="3">
    <source>
        <dbReference type="EMBL" id="UNI18319.1"/>
    </source>
</evidence>
<feature type="domain" description="Heterokaryon incompatibility" evidence="2">
    <location>
        <begin position="214"/>
        <end position="371"/>
    </location>
</feature>
<dbReference type="AlphaFoldDB" id="A0A9Q8VAX9"/>
<evidence type="ECO:0000259" key="2">
    <source>
        <dbReference type="Pfam" id="PF06985"/>
    </source>
</evidence>
<dbReference type="RefSeq" id="XP_047841800.1">
    <property type="nucleotide sequence ID" value="XM_047985823.1"/>
</dbReference>
<keyword evidence="4" id="KW-1185">Reference proteome</keyword>
<sequence>MAPVPPPPRGTNTDPEQHRPCRACNHPRPPNGSRASVITSLGSMADAGRAGCVTCSVLSCGLARVLAHQDGADLPAAAAAPLKEGDDLLRIDFNAVASGPSLGMFVFSRGLPISVFAPPGSSNSSWLASTFPDVSVGFDVPAGTATDASLAWARKCLSRCLESHATCRRSRLPAPGGRAQRMLDIGTRDGDPVRLVEQSDDGDDDDEGAHYPEYVCLSHRWGSSRAAVLQTVSSNLSQHSKGIPWSALPQTYRETILFVRRLGVRRLWIDSLCIVQDDAHDWRQESSKMGTIFNHALVVVAASRSADVEDGLFAVCGPPFEAHHLKLPLAEDATEAICFRRSLAHIPGYMDQRLGARPDLPTLTRGWIFQERFLSPRVLHFGPQELFWECLEASYCQCTCGDASHGTPASHNEAGVDHISRPKTFFSRDHWLTLSDTELDRCWHRLVEEYSTLDLTFDRDIFPAISGLAKHFQSVVQSEYLAGLWKKTLVGDLLWHVEGFVVGAGSDDGAPAQRPAPWRAPSWSWGAVKGAVKFADAAAGIVPLCEVLEASCASAGVDKTGELLDGHLKLRGRLAATRVRYEEDGDNSTAVRPWQLLRLDIVESAVNTTWADYDVRAGHDAIPHGSEVFCLALGESPVSGAIYLMILTAASLAVTCESLTLKRIGLVQLSKPPSQAGVSADLWLQRLGFPEEVMTIKLV</sequence>
<gene>
    <name evidence="3" type="ORF">JDV02_004593</name>
</gene>
<reference evidence="3" key="1">
    <citation type="submission" date="2021-11" db="EMBL/GenBank/DDBJ databases">
        <title>Purpureocillium_takamizusanense_genome.</title>
        <authorList>
            <person name="Nguyen N.-H."/>
        </authorList>
    </citation>
    <scope>NUCLEOTIDE SEQUENCE</scope>
    <source>
        <strain evidence="3">PT3</strain>
    </source>
</reference>
<protein>
    <recommendedName>
        <fullName evidence="2">Heterokaryon incompatibility domain-containing protein</fullName>
    </recommendedName>
</protein>
<dbReference type="OrthoDB" id="4925690at2759"/>
<organism evidence="3 4">
    <name type="scientific">Purpureocillium takamizusanense</name>
    <dbReference type="NCBI Taxonomy" id="2060973"/>
    <lineage>
        <taxon>Eukaryota</taxon>
        <taxon>Fungi</taxon>
        <taxon>Dikarya</taxon>
        <taxon>Ascomycota</taxon>
        <taxon>Pezizomycotina</taxon>
        <taxon>Sordariomycetes</taxon>
        <taxon>Hypocreomycetidae</taxon>
        <taxon>Hypocreales</taxon>
        <taxon>Ophiocordycipitaceae</taxon>
        <taxon>Purpureocillium</taxon>
    </lineage>
</organism>
<evidence type="ECO:0000256" key="1">
    <source>
        <dbReference type="SAM" id="MobiDB-lite"/>
    </source>
</evidence>
<dbReference type="GeneID" id="72066546"/>
<dbReference type="PANTHER" id="PTHR33112:SF9">
    <property type="entry name" value="HETEROKARYON INCOMPATIBILITY DOMAIN-CONTAINING PROTEIN"/>
    <property type="match status" value="1"/>
</dbReference>
<accession>A0A9Q8VAX9</accession>
<evidence type="ECO:0000313" key="4">
    <source>
        <dbReference type="Proteomes" id="UP000829364"/>
    </source>
</evidence>
<dbReference type="KEGG" id="ptkz:JDV02_004593"/>